<sequence>MEGKTPATEFKHEGLQNWLAIRSQWTKTKMAPTIPKQEVHINPDALYEELLATDKDGKLSQRVPLPELISVIAEVWEADGLAL</sequence>
<name>A0A2P6NEK3_9EUKA</name>
<evidence type="ECO:0000313" key="2">
    <source>
        <dbReference type="Proteomes" id="UP000241769"/>
    </source>
</evidence>
<evidence type="ECO:0008006" key="3">
    <source>
        <dbReference type="Google" id="ProtNLM"/>
    </source>
</evidence>
<dbReference type="AlphaFoldDB" id="A0A2P6NEK3"/>
<dbReference type="InParanoid" id="A0A2P6NEK3"/>
<proteinExistence type="predicted"/>
<comment type="caution">
    <text evidence="1">The sequence shown here is derived from an EMBL/GenBank/DDBJ whole genome shotgun (WGS) entry which is preliminary data.</text>
</comment>
<dbReference type="Proteomes" id="UP000241769">
    <property type="component" value="Unassembled WGS sequence"/>
</dbReference>
<dbReference type="EMBL" id="MDYQ01000104">
    <property type="protein sequence ID" value="PRP82380.1"/>
    <property type="molecule type" value="Genomic_DNA"/>
</dbReference>
<keyword evidence="2" id="KW-1185">Reference proteome</keyword>
<evidence type="ECO:0000313" key="1">
    <source>
        <dbReference type="EMBL" id="PRP82380.1"/>
    </source>
</evidence>
<protein>
    <recommendedName>
        <fullName evidence="3">DUF4050 domain-containing protein</fullName>
    </recommendedName>
</protein>
<organism evidence="1 2">
    <name type="scientific">Planoprotostelium fungivorum</name>
    <dbReference type="NCBI Taxonomy" id="1890364"/>
    <lineage>
        <taxon>Eukaryota</taxon>
        <taxon>Amoebozoa</taxon>
        <taxon>Evosea</taxon>
        <taxon>Variosea</taxon>
        <taxon>Cavosteliida</taxon>
        <taxon>Cavosteliaceae</taxon>
        <taxon>Planoprotostelium</taxon>
    </lineage>
</organism>
<dbReference type="FunCoup" id="A0A2P6NEK3">
    <property type="interactions" value="83"/>
</dbReference>
<accession>A0A2P6NEK3</accession>
<gene>
    <name evidence="1" type="ORF">PROFUN_10156</name>
</gene>
<reference evidence="1 2" key="1">
    <citation type="journal article" date="2018" name="Genome Biol. Evol.">
        <title>Multiple Roots of Fruiting Body Formation in Amoebozoa.</title>
        <authorList>
            <person name="Hillmann F."/>
            <person name="Forbes G."/>
            <person name="Novohradska S."/>
            <person name="Ferling I."/>
            <person name="Riege K."/>
            <person name="Groth M."/>
            <person name="Westermann M."/>
            <person name="Marz M."/>
            <person name="Spaller T."/>
            <person name="Winckler T."/>
            <person name="Schaap P."/>
            <person name="Glockner G."/>
        </authorList>
    </citation>
    <scope>NUCLEOTIDE SEQUENCE [LARGE SCALE GENOMIC DNA]</scope>
    <source>
        <strain evidence="1 2">Jena</strain>
    </source>
</reference>
<dbReference type="OrthoDB" id="17312at2759"/>